<dbReference type="Proteomes" id="UP000664940">
    <property type="component" value="Unassembled WGS sequence"/>
</dbReference>
<protein>
    <submittedName>
        <fullName evidence="1">Uncharacterized protein</fullName>
    </submittedName>
</protein>
<evidence type="ECO:0000313" key="1">
    <source>
        <dbReference type="EMBL" id="KAF6114734.1"/>
    </source>
</evidence>
<gene>
    <name evidence="1" type="ORF">HJG60_010668</name>
</gene>
<dbReference type="EMBL" id="JABVXQ010000004">
    <property type="protein sequence ID" value="KAF6114734.1"/>
    <property type="molecule type" value="Genomic_DNA"/>
</dbReference>
<organism evidence="1 2">
    <name type="scientific">Phyllostomus discolor</name>
    <name type="common">pale spear-nosed bat</name>
    <dbReference type="NCBI Taxonomy" id="89673"/>
    <lineage>
        <taxon>Eukaryota</taxon>
        <taxon>Metazoa</taxon>
        <taxon>Chordata</taxon>
        <taxon>Craniata</taxon>
        <taxon>Vertebrata</taxon>
        <taxon>Euteleostomi</taxon>
        <taxon>Mammalia</taxon>
        <taxon>Eutheria</taxon>
        <taxon>Laurasiatheria</taxon>
        <taxon>Chiroptera</taxon>
        <taxon>Yangochiroptera</taxon>
        <taxon>Phyllostomidae</taxon>
        <taxon>Phyllostominae</taxon>
        <taxon>Phyllostomus</taxon>
    </lineage>
</organism>
<comment type="caution">
    <text evidence="1">The sequence shown here is derived from an EMBL/GenBank/DDBJ whole genome shotgun (WGS) entry which is preliminary data.</text>
</comment>
<sequence>MRTAIWSLQKPHTRCAPLRLGLVACTNAQEIRYRHEWIWFSRSLGICISSNLAGEAVRHISANTSLADDTTHMFDREDSHQRSVSEEWRFLTSICRTILLQWEKAFLCAGKREKPCYFPKPWGCHVHRNDDS</sequence>
<accession>A0A834APU2</accession>
<evidence type="ECO:0000313" key="2">
    <source>
        <dbReference type="Proteomes" id="UP000664940"/>
    </source>
</evidence>
<name>A0A834APU2_9CHIR</name>
<dbReference type="AlphaFoldDB" id="A0A834APU2"/>
<proteinExistence type="predicted"/>
<reference evidence="1 2" key="1">
    <citation type="journal article" date="2020" name="Nature">
        <title>Six reference-quality genomes reveal evolution of bat adaptations.</title>
        <authorList>
            <person name="Jebb D."/>
            <person name="Huang Z."/>
            <person name="Pippel M."/>
            <person name="Hughes G.M."/>
            <person name="Lavrichenko K."/>
            <person name="Devanna P."/>
            <person name="Winkler S."/>
            <person name="Jermiin L.S."/>
            <person name="Skirmuntt E.C."/>
            <person name="Katzourakis A."/>
            <person name="Burkitt-Gray L."/>
            <person name="Ray D.A."/>
            <person name="Sullivan K.A.M."/>
            <person name="Roscito J.G."/>
            <person name="Kirilenko B.M."/>
            <person name="Davalos L.M."/>
            <person name="Corthals A.P."/>
            <person name="Power M.L."/>
            <person name="Jones G."/>
            <person name="Ransome R.D."/>
            <person name="Dechmann D.K.N."/>
            <person name="Locatelli A.G."/>
            <person name="Puechmaille S.J."/>
            <person name="Fedrigo O."/>
            <person name="Jarvis E.D."/>
            <person name="Hiller M."/>
            <person name="Vernes S.C."/>
            <person name="Myers E.W."/>
            <person name="Teeling E.C."/>
        </authorList>
    </citation>
    <scope>NUCLEOTIDE SEQUENCE [LARGE SCALE GENOMIC DNA]</scope>
    <source>
        <strain evidence="1">Bat1K_MPI-CBG_1</strain>
    </source>
</reference>